<dbReference type="GO" id="GO:0015833">
    <property type="term" value="P:peptide transport"/>
    <property type="evidence" value="ECO:0007669"/>
    <property type="project" value="InterPro"/>
</dbReference>
<dbReference type="PROSITE" id="PS50893">
    <property type="entry name" value="ABC_TRANSPORTER_2"/>
    <property type="match status" value="1"/>
</dbReference>
<dbReference type="InterPro" id="IPR017871">
    <property type="entry name" value="ABC_transporter-like_CS"/>
</dbReference>
<dbReference type="PANTHER" id="PTHR43776:SF8">
    <property type="entry name" value="ABC TRANSPORTER, ATP-BINDING PROTEIN"/>
    <property type="match status" value="1"/>
</dbReference>
<evidence type="ECO:0000256" key="1">
    <source>
        <dbReference type="ARBA" id="ARBA00022448"/>
    </source>
</evidence>
<dbReference type="EMBL" id="BSFP01000095">
    <property type="protein sequence ID" value="GLL07436.1"/>
    <property type="molecule type" value="Genomic_DNA"/>
</dbReference>
<dbReference type="GO" id="GO:0055085">
    <property type="term" value="P:transmembrane transport"/>
    <property type="evidence" value="ECO:0007669"/>
    <property type="project" value="UniProtKB-ARBA"/>
</dbReference>
<feature type="domain" description="ABC transporter" evidence="5">
    <location>
        <begin position="30"/>
        <end position="274"/>
    </location>
</feature>
<dbReference type="InterPro" id="IPR013563">
    <property type="entry name" value="Oligopep_ABC_C"/>
</dbReference>
<dbReference type="PROSITE" id="PS00211">
    <property type="entry name" value="ABC_TRANSPORTER_1"/>
    <property type="match status" value="1"/>
</dbReference>
<dbReference type="InterPro" id="IPR027417">
    <property type="entry name" value="P-loop_NTPase"/>
</dbReference>
<dbReference type="RefSeq" id="WP_223092279.1">
    <property type="nucleotide sequence ID" value="NZ_BAAAXA010000001.1"/>
</dbReference>
<dbReference type="SMART" id="SM00382">
    <property type="entry name" value="AAA"/>
    <property type="match status" value="1"/>
</dbReference>
<reference evidence="6" key="1">
    <citation type="journal article" date="2014" name="Int. J. Syst. Evol. Microbiol.">
        <title>Complete genome sequence of Corynebacterium casei LMG S-19264T (=DSM 44701T), isolated from a smear-ripened cheese.</title>
        <authorList>
            <consortium name="US DOE Joint Genome Institute (JGI-PGF)"/>
            <person name="Walter F."/>
            <person name="Albersmeier A."/>
            <person name="Kalinowski J."/>
            <person name="Ruckert C."/>
        </authorList>
    </citation>
    <scope>NUCLEOTIDE SEQUENCE</scope>
    <source>
        <strain evidence="6">VKM Ac-1321</strain>
    </source>
</reference>
<dbReference type="Proteomes" id="UP001143480">
    <property type="component" value="Unassembled WGS sequence"/>
</dbReference>
<organism evidence="6 7">
    <name type="scientific">Dactylosporangium matsuzakiense</name>
    <dbReference type="NCBI Taxonomy" id="53360"/>
    <lineage>
        <taxon>Bacteria</taxon>
        <taxon>Bacillati</taxon>
        <taxon>Actinomycetota</taxon>
        <taxon>Actinomycetes</taxon>
        <taxon>Micromonosporales</taxon>
        <taxon>Micromonosporaceae</taxon>
        <taxon>Dactylosporangium</taxon>
    </lineage>
</organism>
<gene>
    <name evidence="6" type="ORF">GCM10017581_091880</name>
</gene>
<dbReference type="InterPro" id="IPR003439">
    <property type="entry name" value="ABC_transporter-like_ATP-bd"/>
</dbReference>
<evidence type="ECO:0000313" key="7">
    <source>
        <dbReference type="Proteomes" id="UP001143480"/>
    </source>
</evidence>
<dbReference type="Gene3D" id="3.40.50.300">
    <property type="entry name" value="P-loop containing nucleotide triphosphate hydrolases"/>
    <property type="match status" value="1"/>
</dbReference>
<accession>A0A9W6NSK7</accession>
<evidence type="ECO:0000313" key="6">
    <source>
        <dbReference type="EMBL" id="GLL07436.1"/>
    </source>
</evidence>
<sequence length="375" mass="40846">MTLSESPAKAPADEVVLEAVGLTKHFPVRRRLADIFTGRRAVVHAVDDVSFTLRRGRVTALVGESGSGKSTVARLLAQLYPRTGGDLRLHGQTTHVRGGRRFRQYVSRVQLIFQDPFGSLNPVHTVRYHLTRALKIHGNAGNSAQELEAALANLLTRVALTPPERYVDKFPHELSGGQRQRVAIARALGADPEALLADEPVSMLDVSIRLGILNLLRDLKERLNLAILYITHDIASARYFADETMVMYAGRMVEGGDSETVTQTPAHPYTRLLIDSAPDPDRIAGIADAGAEDRGNGEPPSLIRPPAGCRFHPRCPHAMPRCTVDLPPRLEVGQPGHWAACWLYDADTVAREGIGAVGDPSIPTPPAHQAPEEAR</sequence>
<evidence type="ECO:0000256" key="4">
    <source>
        <dbReference type="SAM" id="MobiDB-lite"/>
    </source>
</evidence>
<dbReference type="InterPro" id="IPR050319">
    <property type="entry name" value="ABC_transp_ATP-bind"/>
</dbReference>
<dbReference type="AlphaFoldDB" id="A0A9W6NSK7"/>
<dbReference type="NCBIfam" id="TIGR01727">
    <property type="entry name" value="oligo_HPY"/>
    <property type="match status" value="1"/>
</dbReference>
<reference evidence="6" key="2">
    <citation type="submission" date="2023-01" db="EMBL/GenBank/DDBJ databases">
        <authorList>
            <person name="Sun Q."/>
            <person name="Evtushenko L."/>
        </authorList>
    </citation>
    <scope>NUCLEOTIDE SEQUENCE</scope>
    <source>
        <strain evidence="6">VKM Ac-1321</strain>
    </source>
</reference>
<dbReference type="GO" id="GO:0016887">
    <property type="term" value="F:ATP hydrolysis activity"/>
    <property type="evidence" value="ECO:0007669"/>
    <property type="project" value="InterPro"/>
</dbReference>
<keyword evidence="7" id="KW-1185">Reference proteome</keyword>
<proteinExistence type="predicted"/>
<comment type="caution">
    <text evidence="6">The sequence shown here is derived from an EMBL/GenBank/DDBJ whole genome shotgun (WGS) entry which is preliminary data.</text>
</comment>
<keyword evidence="3 6" id="KW-0067">ATP-binding</keyword>
<keyword evidence="2" id="KW-0547">Nucleotide-binding</keyword>
<dbReference type="CDD" id="cd03257">
    <property type="entry name" value="ABC_NikE_OppD_transporters"/>
    <property type="match status" value="1"/>
</dbReference>
<dbReference type="GO" id="GO:0005524">
    <property type="term" value="F:ATP binding"/>
    <property type="evidence" value="ECO:0007669"/>
    <property type="project" value="UniProtKB-KW"/>
</dbReference>
<evidence type="ECO:0000256" key="3">
    <source>
        <dbReference type="ARBA" id="ARBA00022840"/>
    </source>
</evidence>
<evidence type="ECO:0000256" key="2">
    <source>
        <dbReference type="ARBA" id="ARBA00022741"/>
    </source>
</evidence>
<dbReference type="Pfam" id="PF00005">
    <property type="entry name" value="ABC_tran"/>
    <property type="match status" value="1"/>
</dbReference>
<dbReference type="SUPFAM" id="SSF52540">
    <property type="entry name" value="P-loop containing nucleoside triphosphate hydrolases"/>
    <property type="match status" value="1"/>
</dbReference>
<dbReference type="InterPro" id="IPR003593">
    <property type="entry name" value="AAA+_ATPase"/>
</dbReference>
<protein>
    <submittedName>
        <fullName evidence="6">Dipeptide/oligopeptide/nickel ABC transporter ATP-binding protein</fullName>
    </submittedName>
</protein>
<dbReference type="PANTHER" id="PTHR43776">
    <property type="entry name" value="TRANSPORT ATP-BINDING PROTEIN"/>
    <property type="match status" value="1"/>
</dbReference>
<name>A0A9W6NSK7_9ACTN</name>
<evidence type="ECO:0000259" key="5">
    <source>
        <dbReference type="PROSITE" id="PS50893"/>
    </source>
</evidence>
<dbReference type="Pfam" id="PF08352">
    <property type="entry name" value="oligo_HPY"/>
    <property type="match status" value="1"/>
</dbReference>
<keyword evidence="1" id="KW-0813">Transport</keyword>
<feature type="region of interest" description="Disordered" evidence="4">
    <location>
        <begin position="356"/>
        <end position="375"/>
    </location>
</feature>